<dbReference type="PANTHER" id="PTHR18911:SF5">
    <property type="entry name" value="COILED-COIL DOMAIN-CONTAINING PROTEIN 186"/>
    <property type="match status" value="1"/>
</dbReference>
<feature type="compositionally biased region" description="Low complexity" evidence="2">
    <location>
        <begin position="641"/>
        <end position="655"/>
    </location>
</feature>
<evidence type="ECO:0000313" key="4">
    <source>
        <dbReference type="Proteomes" id="UP000249218"/>
    </source>
</evidence>
<dbReference type="Proteomes" id="UP000249218">
    <property type="component" value="Unassembled WGS sequence"/>
</dbReference>
<evidence type="ECO:0000256" key="2">
    <source>
        <dbReference type="SAM" id="MobiDB-lite"/>
    </source>
</evidence>
<sequence>MSTELEENEVHIESVDVNEKVKENGSMGETICDSGLDTLDSCSAAFPASDSELSPIKNIINHDLGNGTSTDSLSNESSLSSPGSEDGVTNNLNFEFPQKTDVDLAKELIMNCIESMNVDETDGKIDQNGEITDFKDTDYNNVNRPLTTSTVSLNVHKCSENNVMCKSPFSKSAENISNISYTVPIENASLNSSDKELNADKILSEFASQKTKVSAVHKIPENLVNIDPKYTRIPKELLSQDIGSIVKNVHGIFSSVSGSLKSAYTHRTSYNQKPVKNTKNLPNGKLMNDIFEDENVETKTEIPEKVETTEHQEIIPNSNVEIVIPKTTEADTTEVGDAKKDVMRLQIESLERVLAEQRKENASLRDRVKQQCDELQQKDLTFKELEVKLDMETSERAEKLTQQVTELEAAKEAATANATDSARAKQLEAELKESQAALILCRHERDELERRLTSATQQLDRCTRQRDTASAALARSTAEVEQLKESNLRLEEEAAELAALRAKAALADTLSAQLQRETERATQAEEALSVERAVAETCGRREAAALEHAAKLTANHVAVSAAATEETDTRNKENRVLARKVAELTEELSEANKKLEWEKGENGVLKKKHTSAIKELNRELQRAVKRCEQLEAKLPQQLAPSTRTGSVSSLSSGESAPHEDRLQNGHSDALPDIQVREPDRQTLIERIVSLQRAAARRSERCEFLEEHSRQLTSELRAKSRLLRHLLCTLPAGAVASSTRDENKKEIARLGGGAMAAVWGGDPTGLPPELSLEMTRRLQAVLEDTLLKNITLKVLHPSKHIRESNPGPSGARFY</sequence>
<dbReference type="GO" id="GO:0099518">
    <property type="term" value="P:vesicle cytoskeletal trafficking"/>
    <property type="evidence" value="ECO:0007669"/>
    <property type="project" value="TreeGrafter"/>
</dbReference>
<name>A0A2W1BKM1_HELAM</name>
<feature type="coiled-coil region" evidence="1">
    <location>
        <begin position="574"/>
        <end position="633"/>
    </location>
</feature>
<dbReference type="GO" id="GO:0031267">
    <property type="term" value="F:small GTPase binding"/>
    <property type="evidence" value="ECO:0007669"/>
    <property type="project" value="TreeGrafter"/>
</dbReference>
<feature type="compositionally biased region" description="Low complexity" evidence="2">
    <location>
        <begin position="67"/>
        <end position="86"/>
    </location>
</feature>
<gene>
    <name evidence="3" type="primary">HaOG211748</name>
    <name evidence="3" type="ORF">B5X24_HaOG211748</name>
</gene>
<dbReference type="OrthoDB" id="5583482at2759"/>
<dbReference type="EMBL" id="KZ150209">
    <property type="protein sequence ID" value="PZC72223.1"/>
    <property type="molecule type" value="Genomic_DNA"/>
</dbReference>
<dbReference type="PANTHER" id="PTHR18911">
    <property type="entry name" value="CTCL TUMOR ANTIGEN HD-CL-01"/>
    <property type="match status" value="1"/>
</dbReference>
<evidence type="ECO:0000256" key="1">
    <source>
        <dbReference type="SAM" id="Coils"/>
    </source>
</evidence>
<reference evidence="3 4" key="1">
    <citation type="journal article" date="2017" name="BMC Biol.">
        <title>Genomic innovations, transcriptional plasticity and gene loss underlying the evolution and divergence of two highly polyphagous and invasive Helicoverpa pest species.</title>
        <authorList>
            <person name="Pearce S.L."/>
            <person name="Clarke D.F."/>
            <person name="East P.D."/>
            <person name="Elfekih S."/>
            <person name="Gordon K.H."/>
            <person name="Jermiin L.S."/>
            <person name="McGaughran A."/>
            <person name="Oakeshott J.G."/>
            <person name="Papanikolaou A."/>
            <person name="Perera O.P."/>
            <person name="Rane R.V."/>
            <person name="Richards S."/>
            <person name="Tay W.T."/>
            <person name="Walsh T.K."/>
            <person name="Anderson A."/>
            <person name="Anderson C.J."/>
            <person name="Asgari S."/>
            <person name="Board P.G."/>
            <person name="Bretschneider A."/>
            <person name="Campbell P.M."/>
            <person name="Chertemps T."/>
            <person name="Christeller J.T."/>
            <person name="Coppin C.W."/>
            <person name="Downes S.J."/>
            <person name="Duan G."/>
            <person name="Farnsworth C.A."/>
            <person name="Good R.T."/>
            <person name="Han L.B."/>
            <person name="Han Y.C."/>
            <person name="Hatje K."/>
            <person name="Horne I."/>
            <person name="Huang Y.P."/>
            <person name="Hughes D.S."/>
            <person name="Jacquin-Joly E."/>
            <person name="James W."/>
            <person name="Jhangiani S."/>
            <person name="Kollmar M."/>
            <person name="Kuwar S.S."/>
            <person name="Li S."/>
            <person name="Liu N.Y."/>
            <person name="Maibeche M.T."/>
            <person name="Miller J.R."/>
            <person name="Montagne N."/>
            <person name="Perry T."/>
            <person name="Qu J."/>
            <person name="Song S.V."/>
            <person name="Sutton G.G."/>
            <person name="Vogel H."/>
            <person name="Walenz B.P."/>
            <person name="Xu W."/>
            <person name="Zhang H.J."/>
            <person name="Zou Z."/>
            <person name="Batterham P."/>
            <person name="Edwards O.R."/>
            <person name="Feyereisen R."/>
            <person name="Gibbs R.A."/>
            <person name="Heckel D.G."/>
            <person name="McGrath A."/>
            <person name="Robin C."/>
            <person name="Scherer S.E."/>
            <person name="Worley K.C."/>
            <person name="Wu Y.D."/>
        </authorList>
    </citation>
    <scope>NUCLEOTIDE SEQUENCE [LARGE SCALE GENOMIC DNA]</scope>
    <source>
        <strain evidence="3">Harm_GR_Male_#8</strain>
        <tissue evidence="3">Whole organism</tissue>
    </source>
</reference>
<accession>A0A2W1BKM1</accession>
<protein>
    <recommendedName>
        <fullName evidence="5">Coiled-coil domain-containing protein 186</fullName>
    </recommendedName>
</protein>
<organism evidence="3 4">
    <name type="scientific">Helicoverpa armigera</name>
    <name type="common">Cotton bollworm</name>
    <name type="synonym">Heliothis armigera</name>
    <dbReference type="NCBI Taxonomy" id="29058"/>
    <lineage>
        <taxon>Eukaryota</taxon>
        <taxon>Metazoa</taxon>
        <taxon>Ecdysozoa</taxon>
        <taxon>Arthropoda</taxon>
        <taxon>Hexapoda</taxon>
        <taxon>Insecta</taxon>
        <taxon>Pterygota</taxon>
        <taxon>Neoptera</taxon>
        <taxon>Endopterygota</taxon>
        <taxon>Lepidoptera</taxon>
        <taxon>Glossata</taxon>
        <taxon>Ditrysia</taxon>
        <taxon>Noctuoidea</taxon>
        <taxon>Noctuidae</taxon>
        <taxon>Heliothinae</taxon>
        <taxon>Helicoverpa</taxon>
    </lineage>
</organism>
<evidence type="ECO:0008006" key="5">
    <source>
        <dbReference type="Google" id="ProtNLM"/>
    </source>
</evidence>
<feature type="region of interest" description="Disordered" evidence="2">
    <location>
        <begin position="634"/>
        <end position="676"/>
    </location>
</feature>
<feature type="coiled-coil region" evidence="1">
    <location>
        <begin position="340"/>
        <end position="527"/>
    </location>
</feature>
<evidence type="ECO:0000313" key="3">
    <source>
        <dbReference type="EMBL" id="PZC72223.1"/>
    </source>
</evidence>
<dbReference type="GO" id="GO:0005802">
    <property type="term" value="C:trans-Golgi network"/>
    <property type="evidence" value="ECO:0007669"/>
    <property type="project" value="TreeGrafter"/>
</dbReference>
<proteinExistence type="predicted"/>
<keyword evidence="4" id="KW-1185">Reference proteome</keyword>
<feature type="region of interest" description="Disordered" evidence="2">
    <location>
        <begin position="67"/>
        <end position="91"/>
    </location>
</feature>
<keyword evidence="1" id="KW-0175">Coiled coil</keyword>
<dbReference type="InterPro" id="IPR038830">
    <property type="entry name" value="CCDC186"/>
</dbReference>
<dbReference type="AlphaFoldDB" id="A0A2W1BKM1"/>